<dbReference type="SUPFAM" id="SSF51735">
    <property type="entry name" value="NAD(P)-binding Rossmann-fold domains"/>
    <property type="match status" value="1"/>
</dbReference>
<dbReference type="GO" id="GO:0019166">
    <property type="term" value="F:trans-2-enoyl-CoA reductase (NADPH) activity"/>
    <property type="evidence" value="ECO:0007669"/>
    <property type="project" value="UniProtKB-EC"/>
</dbReference>
<evidence type="ECO:0000256" key="19">
    <source>
        <dbReference type="ARBA" id="ARBA00049386"/>
    </source>
</evidence>
<evidence type="ECO:0000259" key="21">
    <source>
        <dbReference type="SMART" id="SM00822"/>
    </source>
</evidence>
<protein>
    <recommendedName>
        <fullName evidence="14">Peroxisomal trans-2-enoyl-CoA reductase</fullName>
        <ecNumber evidence="13">1.3.1.38</ecNumber>
    </recommendedName>
</protein>
<dbReference type="Gene3D" id="3.40.50.720">
    <property type="entry name" value="NAD(P)-binding Rossmann-like Domain"/>
    <property type="match status" value="1"/>
</dbReference>
<evidence type="ECO:0000256" key="10">
    <source>
        <dbReference type="ARBA" id="ARBA00023160"/>
    </source>
</evidence>
<reference evidence="22 23" key="2">
    <citation type="submission" date="2019-08" db="EMBL/GenBank/DDBJ databases">
        <title>Tsukamurella conjunctivitidis sp. nov., Tsukamurella assacharolytica sp. nov. and Tsukamurella sputae sp. nov. isolated from patients with conjunctivitis, bacteraemia (lymphoma) and respiratory infection (sputum) in Hong Kong.</title>
        <authorList>
            <person name="Fok K.M.N."/>
            <person name="Fong J.Y.H."/>
        </authorList>
    </citation>
    <scope>NUCLEOTIDE SEQUENCE [LARGE SCALE GENOMIC DNA]</scope>
    <source>
        <strain evidence="22 23">HKU70</strain>
    </source>
</reference>
<keyword evidence="6" id="KW-0521">NADP</keyword>
<evidence type="ECO:0000256" key="2">
    <source>
        <dbReference type="ARBA" id="ARBA00005189"/>
    </source>
</evidence>
<reference evidence="22 23" key="1">
    <citation type="submission" date="2019-06" db="EMBL/GenBank/DDBJ databases">
        <authorList>
            <person name="Teng J.L.L."/>
            <person name="Lee H.H."/>
            <person name="Lau S.K.P."/>
            <person name="Woo P.C.Y."/>
        </authorList>
    </citation>
    <scope>NUCLEOTIDE SEQUENCE [LARGE SCALE GENOMIC DNA]</scope>
    <source>
        <strain evidence="22 23">HKU70</strain>
    </source>
</reference>
<comment type="pathway">
    <text evidence="2">Lipid metabolism.</text>
</comment>
<organism evidence="22 23">
    <name type="scientific">Tsukamurella sputi</name>
    <dbReference type="NCBI Taxonomy" id="2591848"/>
    <lineage>
        <taxon>Bacteria</taxon>
        <taxon>Bacillati</taxon>
        <taxon>Actinomycetota</taxon>
        <taxon>Actinomycetes</taxon>
        <taxon>Mycobacteriales</taxon>
        <taxon>Tsukamurellaceae</taxon>
        <taxon>Tsukamurella</taxon>
    </lineage>
</organism>
<evidence type="ECO:0000256" key="4">
    <source>
        <dbReference type="ARBA" id="ARBA00022553"/>
    </source>
</evidence>
<comment type="catalytic activity">
    <reaction evidence="18">
        <text>a (2E)-enoyl-CoA + NADPH + H(+) = a 2,3-saturated acyl-CoA + NADP(+)</text>
        <dbReference type="Rhea" id="RHEA:33763"/>
        <dbReference type="ChEBI" id="CHEBI:15378"/>
        <dbReference type="ChEBI" id="CHEBI:57783"/>
        <dbReference type="ChEBI" id="CHEBI:58349"/>
        <dbReference type="ChEBI" id="CHEBI:58856"/>
        <dbReference type="ChEBI" id="CHEBI:65111"/>
        <dbReference type="EC" id="1.3.1.38"/>
    </reaction>
    <physiologicalReaction direction="left-to-right" evidence="18">
        <dbReference type="Rhea" id="RHEA:33764"/>
    </physiologicalReaction>
</comment>
<dbReference type="EMBL" id="VIGV01000003">
    <property type="protein sequence ID" value="TWS24495.1"/>
    <property type="molecule type" value="Genomic_DNA"/>
</dbReference>
<dbReference type="InterPro" id="IPR052388">
    <property type="entry name" value="Peroxisomal_t2-enoyl-CoA_red"/>
</dbReference>
<dbReference type="PRINTS" id="PR00081">
    <property type="entry name" value="GDHRDH"/>
</dbReference>
<dbReference type="SMART" id="SM00822">
    <property type="entry name" value="PKS_KR"/>
    <property type="match status" value="1"/>
</dbReference>
<comment type="catalytic activity">
    <reaction evidence="16">
        <text>(2E)-tetradecenoyl-CoA + NADPH + H(+) = tetradecanoyl-CoA + NADP(+)</text>
        <dbReference type="Rhea" id="RHEA:44968"/>
        <dbReference type="ChEBI" id="CHEBI:15378"/>
        <dbReference type="ChEBI" id="CHEBI:57385"/>
        <dbReference type="ChEBI" id="CHEBI:57783"/>
        <dbReference type="ChEBI" id="CHEBI:58349"/>
        <dbReference type="ChEBI" id="CHEBI:61405"/>
    </reaction>
    <physiologicalReaction direction="left-to-right" evidence="16">
        <dbReference type="Rhea" id="RHEA:44969"/>
    </physiologicalReaction>
</comment>
<keyword evidence="10" id="KW-0275">Fatty acid biosynthesis</keyword>
<dbReference type="AlphaFoldDB" id="A0A5C5RQV9"/>
<dbReference type="InterPro" id="IPR036291">
    <property type="entry name" value="NAD(P)-bd_dom_sf"/>
</dbReference>
<evidence type="ECO:0000256" key="11">
    <source>
        <dbReference type="ARBA" id="ARBA00037124"/>
    </source>
</evidence>
<evidence type="ECO:0000256" key="3">
    <source>
        <dbReference type="ARBA" id="ARBA00022516"/>
    </source>
</evidence>
<comment type="subunit">
    <text evidence="12">Interacts with PEX5, probably required to target it into peroxisomes.</text>
</comment>
<comment type="subcellular location">
    <subcellularLocation>
        <location evidence="1">Peroxisome</location>
    </subcellularLocation>
</comment>
<dbReference type="GO" id="GO:0006633">
    <property type="term" value="P:fatty acid biosynthetic process"/>
    <property type="evidence" value="ECO:0007669"/>
    <property type="project" value="UniProtKB-KW"/>
</dbReference>
<comment type="catalytic activity">
    <reaction evidence="17">
        <text>(2E)-hexenoyl-CoA + NADPH + H(+) = hexanoyl-CoA + NADP(+)</text>
        <dbReference type="Rhea" id="RHEA:44956"/>
        <dbReference type="ChEBI" id="CHEBI:15378"/>
        <dbReference type="ChEBI" id="CHEBI:57783"/>
        <dbReference type="ChEBI" id="CHEBI:58349"/>
        <dbReference type="ChEBI" id="CHEBI:62077"/>
        <dbReference type="ChEBI" id="CHEBI:62620"/>
    </reaction>
    <physiologicalReaction direction="left-to-right" evidence="17">
        <dbReference type="Rhea" id="RHEA:44957"/>
    </physiologicalReaction>
</comment>
<sequence>MLRDDVHRGKVALVTGGGTGLGRAIALDLARGGADVVVAGRRPEPLAQTVRDIEALGARAVAVEVDIREEEQVADMVTRALAVFGRIDILVNNAGGQFAAPAEDISVKGWRAVHRLAVEGSWSVTSAVANRAMIPQRSGVVFFMGFSPRRGIASVVHAASARAALENLASGLSMEWSRYGIRTLCIAPGTIETPGMVENYTEEARAGWAAAVPMGRLGVAEDVSQVVSFLSTAAASYITGATITVDGGVDAWGAGTPAPPVEAAVQDSGVATAGEIR</sequence>
<feature type="domain" description="Ketoreductase" evidence="21">
    <location>
        <begin position="10"/>
        <end position="179"/>
    </location>
</feature>
<evidence type="ECO:0000256" key="17">
    <source>
        <dbReference type="ARBA" id="ARBA00049108"/>
    </source>
</evidence>
<dbReference type="Proteomes" id="UP000319792">
    <property type="component" value="Unassembled WGS sequence"/>
</dbReference>
<comment type="catalytic activity">
    <reaction evidence="20">
        <text>(2E)-octenoyl-CoA + NADPH + H(+) = octanoyl-CoA + NADP(+)</text>
        <dbReference type="Rhea" id="RHEA:44952"/>
        <dbReference type="ChEBI" id="CHEBI:15378"/>
        <dbReference type="ChEBI" id="CHEBI:57386"/>
        <dbReference type="ChEBI" id="CHEBI:57783"/>
        <dbReference type="ChEBI" id="CHEBI:58349"/>
        <dbReference type="ChEBI" id="CHEBI:62242"/>
    </reaction>
    <physiologicalReaction direction="left-to-right" evidence="20">
        <dbReference type="Rhea" id="RHEA:44953"/>
    </physiologicalReaction>
</comment>
<dbReference type="PANTHER" id="PTHR24317">
    <property type="entry name" value="PEROXISOMAL TRANS-2-ENOYL-COA REDUCTASE"/>
    <property type="match status" value="1"/>
</dbReference>
<evidence type="ECO:0000256" key="12">
    <source>
        <dbReference type="ARBA" id="ARBA00038622"/>
    </source>
</evidence>
<dbReference type="PANTHER" id="PTHR24317:SF7">
    <property type="entry name" value="PEROXISOMAL TRANS-2-ENOYL-COA REDUCTASE"/>
    <property type="match status" value="1"/>
</dbReference>
<gene>
    <name evidence="22" type="ORF">FK268_11865</name>
</gene>
<keyword evidence="23" id="KW-1185">Reference proteome</keyword>
<comment type="caution">
    <text evidence="22">The sequence shown here is derived from an EMBL/GenBank/DDBJ whole genome shotgun (WGS) entry which is preliminary data.</text>
</comment>
<evidence type="ECO:0000256" key="1">
    <source>
        <dbReference type="ARBA" id="ARBA00004275"/>
    </source>
</evidence>
<evidence type="ECO:0000256" key="9">
    <source>
        <dbReference type="ARBA" id="ARBA00023140"/>
    </source>
</evidence>
<keyword evidence="5" id="KW-0276">Fatty acid metabolism</keyword>
<evidence type="ECO:0000256" key="8">
    <source>
        <dbReference type="ARBA" id="ARBA00023098"/>
    </source>
</evidence>
<keyword evidence="8" id="KW-0443">Lipid metabolism</keyword>
<evidence type="ECO:0000256" key="15">
    <source>
        <dbReference type="ARBA" id="ARBA00047570"/>
    </source>
</evidence>
<evidence type="ECO:0000313" key="22">
    <source>
        <dbReference type="EMBL" id="TWS24495.1"/>
    </source>
</evidence>
<evidence type="ECO:0000256" key="7">
    <source>
        <dbReference type="ARBA" id="ARBA00023002"/>
    </source>
</evidence>
<keyword evidence="4" id="KW-0597">Phosphoprotein</keyword>
<evidence type="ECO:0000256" key="18">
    <source>
        <dbReference type="ARBA" id="ARBA00049251"/>
    </source>
</evidence>
<proteinExistence type="predicted"/>
<evidence type="ECO:0000256" key="20">
    <source>
        <dbReference type="ARBA" id="ARBA00049559"/>
    </source>
</evidence>
<name>A0A5C5RQV9_9ACTN</name>
<keyword evidence="7" id="KW-0560">Oxidoreductase</keyword>
<dbReference type="InterPro" id="IPR057326">
    <property type="entry name" value="KR_dom"/>
</dbReference>
<evidence type="ECO:0000256" key="5">
    <source>
        <dbReference type="ARBA" id="ARBA00022832"/>
    </source>
</evidence>
<dbReference type="Pfam" id="PF13561">
    <property type="entry name" value="adh_short_C2"/>
    <property type="match status" value="1"/>
</dbReference>
<comment type="function">
    <text evidence="11">Participates in chain elongation of fatty acids. Catalyzes the reduction of trans-2-enoyl-CoAs of varying chain lengths from 6:1 to 16:1, having maximum activity with 10:1 CoA. Has no 2,4-dienoyl-CoA reductase activity.</text>
</comment>
<dbReference type="FunFam" id="3.40.50.720:FF:000084">
    <property type="entry name" value="Short-chain dehydrogenase reductase"/>
    <property type="match status" value="1"/>
</dbReference>
<comment type="catalytic activity">
    <reaction evidence="15">
        <text>(2E)-dodecenoyl-CoA + NADPH + H(+) = dodecanoyl-CoA + NADP(+)</text>
        <dbReference type="Rhea" id="RHEA:44964"/>
        <dbReference type="ChEBI" id="CHEBI:15378"/>
        <dbReference type="ChEBI" id="CHEBI:57330"/>
        <dbReference type="ChEBI" id="CHEBI:57375"/>
        <dbReference type="ChEBI" id="CHEBI:57783"/>
        <dbReference type="ChEBI" id="CHEBI:58349"/>
    </reaction>
    <physiologicalReaction direction="left-to-right" evidence="15">
        <dbReference type="Rhea" id="RHEA:44965"/>
    </physiologicalReaction>
</comment>
<evidence type="ECO:0000256" key="14">
    <source>
        <dbReference type="ARBA" id="ARBA00041063"/>
    </source>
</evidence>
<dbReference type="InterPro" id="IPR002347">
    <property type="entry name" value="SDR_fam"/>
</dbReference>
<comment type="catalytic activity">
    <reaction evidence="19">
        <text>(2E)-decenoyl-CoA + NADPH + H(+) = decanoyl-CoA + NADP(+)</text>
        <dbReference type="Rhea" id="RHEA:44960"/>
        <dbReference type="ChEBI" id="CHEBI:15378"/>
        <dbReference type="ChEBI" id="CHEBI:57783"/>
        <dbReference type="ChEBI" id="CHEBI:58349"/>
        <dbReference type="ChEBI" id="CHEBI:61406"/>
        <dbReference type="ChEBI" id="CHEBI:61430"/>
    </reaction>
    <physiologicalReaction direction="left-to-right" evidence="19">
        <dbReference type="Rhea" id="RHEA:44961"/>
    </physiologicalReaction>
</comment>
<evidence type="ECO:0000256" key="13">
    <source>
        <dbReference type="ARBA" id="ARBA00038849"/>
    </source>
</evidence>
<evidence type="ECO:0000256" key="6">
    <source>
        <dbReference type="ARBA" id="ARBA00022857"/>
    </source>
</evidence>
<keyword evidence="3" id="KW-0444">Lipid biosynthesis</keyword>
<dbReference type="OrthoDB" id="286404at2"/>
<keyword evidence="9" id="KW-0576">Peroxisome</keyword>
<evidence type="ECO:0000313" key="23">
    <source>
        <dbReference type="Proteomes" id="UP000319792"/>
    </source>
</evidence>
<dbReference type="EC" id="1.3.1.38" evidence="13"/>
<evidence type="ECO:0000256" key="16">
    <source>
        <dbReference type="ARBA" id="ARBA00048686"/>
    </source>
</evidence>
<accession>A0A5C5RQV9</accession>